<reference evidence="3" key="1">
    <citation type="submission" date="2022-11" db="UniProtKB">
        <authorList>
            <consortium name="WormBaseParasite"/>
        </authorList>
    </citation>
    <scope>IDENTIFICATION</scope>
</reference>
<keyword evidence="1" id="KW-1133">Transmembrane helix</keyword>
<protein>
    <submittedName>
        <fullName evidence="3">Uncharacterized protein</fullName>
    </submittedName>
</protein>
<dbReference type="AlphaFoldDB" id="A0A915KUY3"/>
<organism evidence="2 3">
    <name type="scientific">Romanomermis culicivorax</name>
    <name type="common">Nematode worm</name>
    <dbReference type="NCBI Taxonomy" id="13658"/>
    <lineage>
        <taxon>Eukaryota</taxon>
        <taxon>Metazoa</taxon>
        <taxon>Ecdysozoa</taxon>
        <taxon>Nematoda</taxon>
        <taxon>Enoplea</taxon>
        <taxon>Dorylaimia</taxon>
        <taxon>Mermithida</taxon>
        <taxon>Mermithoidea</taxon>
        <taxon>Mermithidae</taxon>
        <taxon>Romanomermis</taxon>
    </lineage>
</organism>
<evidence type="ECO:0000313" key="2">
    <source>
        <dbReference type="Proteomes" id="UP000887565"/>
    </source>
</evidence>
<dbReference type="Proteomes" id="UP000887565">
    <property type="component" value="Unplaced"/>
</dbReference>
<proteinExistence type="predicted"/>
<evidence type="ECO:0000256" key="1">
    <source>
        <dbReference type="SAM" id="Phobius"/>
    </source>
</evidence>
<feature type="transmembrane region" description="Helical" evidence="1">
    <location>
        <begin position="154"/>
        <end position="174"/>
    </location>
</feature>
<keyword evidence="2" id="KW-1185">Reference proteome</keyword>
<keyword evidence="1" id="KW-0472">Membrane</keyword>
<keyword evidence="1" id="KW-0812">Transmembrane</keyword>
<name>A0A915KUY3_ROMCU</name>
<dbReference type="WBParaSite" id="nRc.2.0.1.t42741-RA">
    <property type="protein sequence ID" value="nRc.2.0.1.t42741-RA"/>
    <property type="gene ID" value="nRc.2.0.1.g42741"/>
</dbReference>
<sequence length="233" mass="25653">MGPGRVQVASGCVWCRWLVSPGSRLDLFSEKSQLSDYDHFKGDTATGIEPPVLTLIGPPVGTGLGFEFGAPTLDAALGPAEATFGTGLNLLHSRLFSSASIFNWFIDSWAWEDSTCNEHLQMQRLTVHFPLRLTALALTGCTFEMRLCKQVARCFLRSAAFVVISSLMFLIWTLHFWKSVRFLGCGWAALAAALNLLHSEDLSINLLKQSAADRQIFVGSCSNTTTSRQIKYL</sequence>
<accession>A0A915KUY3</accession>
<evidence type="ECO:0000313" key="3">
    <source>
        <dbReference type="WBParaSite" id="nRc.2.0.1.t42741-RA"/>
    </source>
</evidence>